<dbReference type="Gene3D" id="2.30.110.10">
    <property type="entry name" value="Electron Transport, Fmn-binding Protein, Chain A"/>
    <property type="match status" value="1"/>
</dbReference>
<dbReference type="EMBL" id="CP053085">
    <property type="protein sequence ID" value="QJR37189.1"/>
    <property type="molecule type" value="Genomic_DNA"/>
</dbReference>
<feature type="domain" description="Pyridoxamine 5'-phosphate oxidase N-terminal" evidence="1">
    <location>
        <begin position="41"/>
        <end position="135"/>
    </location>
</feature>
<gene>
    <name evidence="2" type="ORF">HKW67_17530</name>
</gene>
<evidence type="ECO:0000259" key="1">
    <source>
        <dbReference type="Pfam" id="PF01243"/>
    </source>
</evidence>
<dbReference type="KEGG" id="ggr:HKW67_17530"/>
<organism evidence="2 3">
    <name type="scientific">Gemmatimonas groenlandica</name>
    <dbReference type="NCBI Taxonomy" id="2732249"/>
    <lineage>
        <taxon>Bacteria</taxon>
        <taxon>Pseudomonadati</taxon>
        <taxon>Gemmatimonadota</taxon>
        <taxon>Gemmatimonadia</taxon>
        <taxon>Gemmatimonadales</taxon>
        <taxon>Gemmatimonadaceae</taxon>
        <taxon>Gemmatimonas</taxon>
    </lineage>
</organism>
<dbReference type="PANTHER" id="PTHR42815:SF2">
    <property type="entry name" value="FAD-BINDING, PUTATIVE (AFU_ORTHOLOGUE AFUA_6G07600)-RELATED"/>
    <property type="match status" value="1"/>
</dbReference>
<evidence type="ECO:0000313" key="2">
    <source>
        <dbReference type="EMBL" id="QJR37189.1"/>
    </source>
</evidence>
<dbReference type="InterPro" id="IPR012349">
    <property type="entry name" value="Split_barrel_FMN-bd"/>
</dbReference>
<evidence type="ECO:0000313" key="3">
    <source>
        <dbReference type="Proteomes" id="UP000500938"/>
    </source>
</evidence>
<dbReference type="SUPFAM" id="SSF50475">
    <property type="entry name" value="FMN-binding split barrel"/>
    <property type="match status" value="1"/>
</dbReference>
<protein>
    <submittedName>
        <fullName evidence="2">Pyridoxamine 5'-phosphate oxidase family protein</fullName>
    </submittedName>
</protein>
<proteinExistence type="predicted"/>
<reference evidence="2 3" key="1">
    <citation type="submission" date="2020-05" db="EMBL/GenBank/DDBJ databases">
        <title>Complete genome sequence of Gemmatimonas greenlandica TET16.</title>
        <authorList>
            <person name="Zeng Y."/>
        </authorList>
    </citation>
    <scope>NUCLEOTIDE SEQUENCE [LARGE SCALE GENOMIC DNA]</scope>
    <source>
        <strain evidence="2 3">TET16</strain>
    </source>
</reference>
<keyword evidence="3" id="KW-1185">Reference proteome</keyword>
<dbReference type="InterPro" id="IPR011576">
    <property type="entry name" value="Pyridox_Oxase_N"/>
</dbReference>
<dbReference type="PANTHER" id="PTHR42815">
    <property type="entry name" value="FAD-BINDING, PUTATIVE (AFU_ORTHOLOGUE AFUA_6G07600)-RELATED"/>
    <property type="match status" value="1"/>
</dbReference>
<dbReference type="Pfam" id="PF01243">
    <property type="entry name" value="PNPOx_N"/>
    <property type="match status" value="1"/>
</dbReference>
<sequence length="203" mass="22979">MIMPTLYSPSARALQDRFDSRRLADRLEKVKVHDSITVDDRAFIEQQDMCFMATVDPQGQPTCSYKGGAPGFVVVLDEHTLAMPNYDGNGMYLSMGNVEATERVGLLFIDFVAQRRIRVEGAAELRHDDALLRRYPGAQFMLYLHVERVYPNCGRYIHQMARVEPSAFVPDEHGAAPVPGWKRTDWARDVLPAPTTPPRAEDR</sequence>
<accession>A0A6M4ITX0</accession>
<dbReference type="AlphaFoldDB" id="A0A6M4ITX0"/>
<name>A0A6M4ITX0_9BACT</name>
<dbReference type="Proteomes" id="UP000500938">
    <property type="component" value="Chromosome"/>
</dbReference>